<feature type="transmembrane region" description="Helical" evidence="10">
    <location>
        <begin position="496"/>
        <end position="516"/>
    </location>
</feature>
<keyword evidence="5 10" id="KW-0808">Transferase</keyword>
<feature type="domain" description="ArnT-like N-terminal" evidence="11">
    <location>
        <begin position="128"/>
        <end position="259"/>
    </location>
</feature>
<dbReference type="RefSeq" id="WP_208263930.1">
    <property type="nucleotide sequence ID" value="NZ_JAGEOJ010000041.1"/>
</dbReference>
<comment type="function">
    <text evidence="10">Protein O-mannosyltransferase that catalyzes the transfer of a single mannose residue from a polyprenol phospho-mannosyl lipidic donor to the hydroxyl group of selected serine and threonine residues in acceptor proteins.</text>
</comment>
<dbReference type="GO" id="GO:0004169">
    <property type="term" value="F:dolichyl-phosphate-mannose-protein mannosyltransferase activity"/>
    <property type="evidence" value="ECO:0007669"/>
    <property type="project" value="UniProtKB-UniRule"/>
</dbReference>
<dbReference type="GO" id="GO:0012505">
    <property type="term" value="C:endomembrane system"/>
    <property type="evidence" value="ECO:0007669"/>
    <property type="project" value="UniProtKB-SubCell"/>
</dbReference>
<evidence type="ECO:0000256" key="8">
    <source>
        <dbReference type="ARBA" id="ARBA00023136"/>
    </source>
</evidence>
<evidence type="ECO:0000313" key="13">
    <source>
        <dbReference type="EMBL" id="MBO2455705.1"/>
    </source>
</evidence>
<dbReference type="PANTHER" id="PTHR10050">
    <property type="entry name" value="DOLICHYL-PHOSPHATE-MANNOSE--PROTEIN MANNOSYLTRANSFERASE"/>
    <property type="match status" value="1"/>
</dbReference>
<keyword evidence="7 10" id="KW-1133">Transmembrane helix</keyword>
<dbReference type="InterPro" id="IPR027005">
    <property type="entry name" value="PMT-like"/>
</dbReference>
<feature type="transmembrane region" description="Helical" evidence="10">
    <location>
        <begin position="413"/>
        <end position="432"/>
    </location>
</feature>
<comment type="pathway">
    <text evidence="2 10">Protein modification; protein glycosylation.</text>
</comment>
<feature type="transmembrane region" description="Helical" evidence="10">
    <location>
        <begin position="156"/>
        <end position="175"/>
    </location>
</feature>
<comment type="caution">
    <text evidence="13">The sequence shown here is derived from an EMBL/GenBank/DDBJ whole genome shotgun (WGS) entry which is preliminary data.</text>
</comment>
<comment type="subcellular location">
    <subcellularLocation>
        <location evidence="10">Cell membrane</location>
    </subcellularLocation>
    <subcellularLocation>
        <location evidence="1">Endomembrane system</location>
        <topology evidence="1">Multi-pass membrane protein</topology>
    </subcellularLocation>
</comment>
<dbReference type="InterPro" id="IPR003342">
    <property type="entry name" value="ArnT-like_N"/>
</dbReference>
<feature type="transmembrane region" description="Helical" evidence="10">
    <location>
        <begin position="101"/>
        <end position="123"/>
    </location>
</feature>
<comment type="similarity">
    <text evidence="3 10">Belongs to the glycosyltransferase 39 family.</text>
</comment>
<evidence type="ECO:0000256" key="9">
    <source>
        <dbReference type="ARBA" id="ARBA00093617"/>
    </source>
</evidence>
<dbReference type="GO" id="GO:0005886">
    <property type="term" value="C:plasma membrane"/>
    <property type="evidence" value="ECO:0007669"/>
    <property type="project" value="UniProtKB-SubCell"/>
</dbReference>
<dbReference type="Proteomes" id="UP000669179">
    <property type="component" value="Unassembled WGS sequence"/>
</dbReference>
<keyword evidence="4 10" id="KW-0328">Glycosyltransferase</keyword>
<feature type="domain" description="Protein O-mannosyl-transferase C-terminal four TM" evidence="12">
    <location>
        <begin position="347"/>
        <end position="536"/>
    </location>
</feature>
<evidence type="ECO:0000256" key="6">
    <source>
        <dbReference type="ARBA" id="ARBA00022692"/>
    </source>
</evidence>
<dbReference type="InterPro" id="IPR032421">
    <property type="entry name" value="PMT_4TMC"/>
</dbReference>
<feature type="transmembrane region" description="Helical" evidence="10">
    <location>
        <begin position="181"/>
        <end position="198"/>
    </location>
</feature>
<name>A0A939PNW9_9ACTN</name>
<feature type="transmembrane region" description="Helical" evidence="10">
    <location>
        <begin position="129"/>
        <end position="149"/>
    </location>
</feature>
<organism evidence="13 14">
    <name type="scientific">Actinomadura barringtoniae</name>
    <dbReference type="NCBI Taxonomy" id="1427535"/>
    <lineage>
        <taxon>Bacteria</taxon>
        <taxon>Bacillati</taxon>
        <taxon>Actinomycetota</taxon>
        <taxon>Actinomycetes</taxon>
        <taxon>Streptosporangiales</taxon>
        <taxon>Thermomonosporaceae</taxon>
        <taxon>Actinomadura</taxon>
    </lineage>
</organism>
<dbReference type="Pfam" id="PF02366">
    <property type="entry name" value="PMT"/>
    <property type="match status" value="1"/>
</dbReference>
<keyword evidence="14" id="KW-1185">Reference proteome</keyword>
<evidence type="ECO:0000256" key="10">
    <source>
        <dbReference type="RuleBase" id="RU367007"/>
    </source>
</evidence>
<keyword evidence="6 10" id="KW-0812">Transmembrane</keyword>
<feature type="transmembrane region" description="Helical" evidence="10">
    <location>
        <begin position="437"/>
        <end position="453"/>
    </location>
</feature>
<reference evidence="13" key="1">
    <citation type="submission" date="2021-03" db="EMBL/GenBank/DDBJ databases">
        <authorList>
            <person name="Kanchanasin P."/>
            <person name="Saeng-In P."/>
            <person name="Phongsopitanun W."/>
            <person name="Yuki M."/>
            <person name="Kudo T."/>
            <person name="Ohkuma M."/>
            <person name="Tanasupawat S."/>
        </authorList>
    </citation>
    <scope>NUCLEOTIDE SEQUENCE</scope>
    <source>
        <strain evidence="13">GKU 128</strain>
    </source>
</reference>
<evidence type="ECO:0000256" key="4">
    <source>
        <dbReference type="ARBA" id="ARBA00022676"/>
    </source>
</evidence>
<keyword evidence="8 10" id="KW-0472">Membrane</keyword>
<gene>
    <name evidence="13" type="ORF">J4573_52125</name>
</gene>
<evidence type="ECO:0000313" key="14">
    <source>
        <dbReference type="Proteomes" id="UP000669179"/>
    </source>
</evidence>
<proteinExistence type="inferred from homology"/>
<evidence type="ECO:0000259" key="12">
    <source>
        <dbReference type="Pfam" id="PF16192"/>
    </source>
</evidence>
<dbReference type="Pfam" id="PF16192">
    <property type="entry name" value="PMT_4TMC"/>
    <property type="match status" value="1"/>
</dbReference>
<feature type="transmembrane region" description="Helical" evidence="10">
    <location>
        <begin position="279"/>
        <end position="301"/>
    </location>
</feature>
<evidence type="ECO:0000256" key="3">
    <source>
        <dbReference type="ARBA" id="ARBA00007222"/>
    </source>
</evidence>
<dbReference type="EC" id="2.4.1.-" evidence="10"/>
<evidence type="ECO:0000256" key="1">
    <source>
        <dbReference type="ARBA" id="ARBA00004127"/>
    </source>
</evidence>
<sequence length="540" mass="59692">MSTATAVDERETPAGRPSVRDRLAGLPWGWIGPLLVAAFAGLLVFNRLDAPHTIIWDETYYAKDSYSLLHFGVEQNWKDFQQGNPANGYFLSGRPEMGLRYGGAFVVHPPLGKWFIAIGIALFGTDPFAFRFMSAIAGVLCVLILARIARRMTGSTLLGCAAGLLMALDGIWLVAGRVAMLDIFLLMWILAGVGCLVVDRDKTREALAAKSEGKGPSGPFVWHGWRIGAAVCFGLACGTKWSGVYPLAFFWALALVWDRNARKAAGAARPSRDMLKLDMLPSLVTVGAVSVVTYVATWWGWLISGTGLQKALYGDDLPGGRAIAGFQRDWADHHPSTLWPTFLNPIRSLWHYHKVIFDFHESVTSPNPGQSWPWDWPIVKEPALMYHARPVPGQNGCGATWCVSEVLDLGNPAIWWVSIGAMLALVLMAFFVRDWRIAVTVGGYAACWLPWFPSGFADRTMYSSYALPMLPFAVLAIVLLFDRLRTRFREEGRTPGWLSAGGVVYLLVAASALWYFHSILTAKTIPGSEYEARLWWHGHL</sequence>
<feature type="transmembrane region" description="Helical" evidence="10">
    <location>
        <begin position="465"/>
        <end position="484"/>
    </location>
</feature>
<dbReference type="PANTHER" id="PTHR10050:SF46">
    <property type="entry name" value="PROTEIN O-MANNOSYL-TRANSFERASE 2"/>
    <property type="match status" value="1"/>
</dbReference>
<feature type="transmembrane region" description="Helical" evidence="10">
    <location>
        <begin position="27"/>
        <end position="45"/>
    </location>
</feature>
<accession>A0A939PNW9</accession>
<evidence type="ECO:0000259" key="11">
    <source>
        <dbReference type="Pfam" id="PF02366"/>
    </source>
</evidence>
<evidence type="ECO:0000256" key="2">
    <source>
        <dbReference type="ARBA" id="ARBA00004922"/>
    </source>
</evidence>
<evidence type="ECO:0000256" key="7">
    <source>
        <dbReference type="ARBA" id="ARBA00022989"/>
    </source>
</evidence>
<keyword evidence="10" id="KW-1003">Cell membrane</keyword>
<protein>
    <recommendedName>
        <fullName evidence="9 10">Polyprenol-phosphate-mannose--protein mannosyltransferase</fullName>
        <ecNumber evidence="10">2.4.1.-</ecNumber>
    </recommendedName>
</protein>
<dbReference type="AlphaFoldDB" id="A0A939PNW9"/>
<evidence type="ECO:0000256" key="5">
    <source>
        <dbReference type="ARBA" id="ARBA00022679"/>
    </source>
</evidence>
<dbReference type="EMBL" id="JAGEOJ010000041">
    <property type="protein sequence ID" value="MBO2455705.1"/>
    <property type="molecule type" value="Genomic_DNA"/>
</dbReference>